<dbReference type="AlphaFoldDB" id="A0A017SV65"/>
<dbReference type="Pfam" id="PF00158">
    <property type="entry name" value="Sigma54_activat"/>
    <property type="match status" value="1"/>
</dbReference>
<keyword evidence="11" id="KW-1185">Reference proteome</keyword>
<dbReference type="PROSITE" id="PS00676">
    <property type="entry name" value="SIGMA54_INTERACT_2"/>
    <property type="match status" value="1"/>
</dbReference>
<dbReference type="InterPro" id="IPR009057">
    <property type="entry name" value="Homeodomain-like_sf"/>
</dbReference>
<dbReference type="PROSITE" id="PS50045">
    <property type="entry name" value="SIGMA54_INTERACT_4"/>
    <property type="match status" value="1"/>
</dbReference>
<dbReference type="SMART" id="SM00382">
    <property type="entry name" value="AAA"/>
    <property type="match status" value="1"/>
</dbReference>
<dbReference type="PROSITE" id="PS50110">
    <property type="entry name" value="RESPONSE_REGULATORY"/>
    <property type="match status" value="1"/>
</dbReference>
<keyword evidence="3" id="KW-0805">Transcription regulation</keyword>
<dbReference type="InterPro" id="IPR001789">
    <property type="entry name" value="Sig_transdc_resp-reg_receiver"/>
</dbReference>
<keyword evidence="4" id="KW-0238">DNA-binding</keyword>
<dbReference type="RefSeq" id="WP_044251138.1">
    <property type="nucleotide sequence ID" value="NZ_ASRX01000108.1"/>
</dbReference>
<reference evidence="10 11" key="1">
    <citation type="submission" date="2013-05" db="EMBL/GenBank/DDBJ databases">
        <title>Genome assembly of Chondromyces apiculatus DSM 436.</title>
        <authorList>
            <person name="Sharma G."/>
            <person name="Khatri I."/>
            <person name="Kaur C."/>
            <person name="Mayilraj S."/>
            <person name="Subramanian S."/>
        </authorList>
    </citation>
    <scope>NUCLEOTIDE SEQUENCE [LARGE SCALE GENOMIC DNA]</scope>
    <source>
        <strain evidence="10 11">DSM 436</strain>
    </source>
</reference>
<proteinExistence type="predicted"/>
<evidence type="ECO:0000256" key="5">
    <source>
        <dbReference type="ARBA" id="ARBA00023163"/>
    </source>
</evidence>
<evidence type="ECO:0000256" key="3">
    <source>
        <dbReference type="ARBA" id="ARBA00023015"/>
    </source>
</evidence>
<dbReference type="InterPro" id="IPR002197">
    <property type="entry name" value="HTH_Fis"/>
</dbReference>
<dbReference type="SUPFAM" id="SSF52172">
    <property type="entry name" value="CheY-like"/>
    <property type="match status" value="1"/>
</dbReference>
<dbReference type="SUPFAM" id="SSF46689">
    <property type="entry name" value="Homeodomain-like"/>
    <property type="match status" value="1"/>
</dbReference>
<organism evidence="10 11">
    <name type="scientific">Chondromyces apiculatus DSM 436</name>
    <dbReference type="NCBI Taxonomy" id="1192034"/>
    <lineage>
        <taxon>Bacteria</taxon>
        <taxon>Pseudomonadati</taxon>
        <taxon>Myxococcota</taxon>
        <taxon>Polyangia</taxon>
        <taxon>Polyangiales</taxon>
        <taxon>Polyangiaceae</taxon>
        <taxon>Chondromyces</taxon>
    </lineage>
</organism>
<dbReference type="PROSITE" id="PS00688">
    <property type="entry name" value="SIGMA54_INTERACT_3"/>
    <property type="match status" value="1"/>
</dbReference>
<evidence type="ECO:0000256" key="1">
    <source>
        <dbReference type="ARBA" id="ARBA00022741"/>
    </source>
</evidence>
<evidence type="ECO:0000313" key="10">
    <source>
        <dbReference type="EMBL" id="EYF00490.1"/>
    </source>
</evidence>
<evidence type="ECO:0000256" key="4">
    <source>
        <dbReference type="ARBA" id="ARBA00023125"/>
    </source>
</evidence>
<dbReference type="FunFam" id="3.40.50.300:FF:000006">
    <property type="entry name" value="DNA-binding transcriptional regulator NtrC"/>
    <property type="match status" value="1"/>
</dbReference>
<dbReference type="eggNOG" id="COG2204">
    <property type="taxonomic scope" value="Bacteria"/>
</dbReference>
<dbReference type="SUPFAM" id="SSF52540">
    <property type="entry name" value="P-loop containing nucleoside triphosphate hydrolases"/>
    <property type="match status" value="1"/>
</dbReference>
<dbReference type="OrthoDB" id="9763792at2"/>
<feature type="domain" description="Response regulatory" evidence="9">
    <location>
        <begin position="8"/>
        <end position="122"/>
    </location>
</feature>
<dbReference type="GO" id="GO:0006355">
    <property type="term" value="P:regulation of DNA-templated transcription"/>
    <property type="evidence" value="ECO:0007669"/>
    <property type="project" value="InterPro"/>
</dbReference>
<name>A0A017SV65_9BACT</name>
<dbReference type="SMART" id="SM00448">
    <property type="entry name" value="REC"/>
    <property type="match status" value="1"/>
</dbReference>
<feature type="domain" description="Sigma-54 factor interaction" evidence="8">
    <location>
        <begin position="147"/>
        <end position="376"/>
    </location>
</feature>
<evidence type="ECO:0000256" key="7">
    <source>
        <dbReference type="SAM" id="MobiDB-lite"/>
    </source>
</evidence>
<dbReference type="InterPro" id="IPR011006">
    <property type="entry name" value="CheY-like_superfamily"/>
</dbReference>
<protein>
    <submittedName>
        <fullName evidence="10">Two component, sigma54 specific, transcriptional regulator, Fis family</fullName>
    </submittedName>
</protein>
<dbReference type="InterPro" id="IPR002078">
    <property type="entry name" value="Sigma_54_int"/>
</dbReference>
<dbReference type="Gene3D" id="1.10.10.60">
    <property type="entry name" value="Homeodomain-like"/>
    <property type="match status" value="1"/>
</dbReference>
<gene>
    <name evidence="10" type="ORF">CAP_0524</name>
</gene>
<evidence type="ECO:0000256" key="6">
    <source>
        <dbReference type="PROSITE-ProRule" id="PRU00169"/>
    </source>
</evidence>
<dbReference type="PANTHER" id="PTHR32071">
    <property type="entry name" value="TRANSCRIPTIONAL REGULATORY PROTEIN"/>
    <property type="match status" value="1"/>
</dbReference>
<dbReference type="PRINTS" id="PR01590">
    <property type="entry name" value="HTHFIS"/>
</dbReference>
<dbReference type="Proteomes" id="UP000019678">
    <property type="component" value="Unassembled WGS sequence"/>
</dbReference>
<dbReference type="STRING" id="1192034.CAP_0524"/>
<dbReference type="EMBL" id="ASRX01000108">
    <property type="protein sequence ID" value="EYF00490.1"/>
    <property type="molecule type" value="Genomic_DNA"/>
</dbReference>
<sequence length="495" mass="53940">MTSASRPHVLIVDDEPHLCELLAFRLEHHGYRVSTELTGKGGIEALGRERVDAMIVDLRLEDTDGLTVLGEVQKRSPDVPVVILTAHGTIETAVEAMRRGAYGFLTKPFHDHDLLQKLTHAVESGKLRREVAGLRRIVGAESGEMRLLGTSDRIAAAREIISRVAPSDATVLLLGESGTGKELAARSLHDLSPRRGKPFVAVNCSALPAELLESELFGHVRGSFTGALRDKEGLFASAHGGTLLLDEIGDAPPPVQVKLLRVLQERRFTRVGSATEEDVDVRVVAATNRDLLAEVREGRFREDLFYRLHVVPIVMPKLRDRPEDIPLLAEVFLSRAAARHGLPEPQPSPEALKVLLAHPWPGNVRELANVMEGAVLLCRGQRLQPEDLSALLVPPARQLVDSRESQQSEVDVEEADVSAGAEPGSEAMSLAFGDPGAPLPPLRAARDAFERAYLVEVLRRSNGNVSAAAKLSGRNRTDLYDLLRKHGLSSASFKE</sequence>
<dbReference type="Gene3D" id="3.40.50.300">
    <property type="entry name" value="P-loop containing nucleotide triphosphate hydrolases"/>
    <property type="match status" value="1"/>
</dbReference>
<dbReference type="Pfam" id="PF00072">
    <property type="entry name" value="Response_reg"/>
    <property type="match status" value="1"/>
</dbReference>
<dbReference type="Gene3D" id="3.40.50.2300">
    <property type="match status" value="1"/>
</dbReference>
<dbReference type="GO" id="GO:0000160">
    <property type="term" value="P:phosphorelay signal transduction system"/>
    <property type="evidence" value="ECO:0007669"/>
    <property type="project" value="InterPro"/>
</dbReference>
<keyword evidence="6" id="KW-0597">Phosphoprotein</keyword>
<evidence type="ECO:0000256" key="2">
    <source>
        <dbReference type="ARBA" id="ARBA00022840"/>
    </source>
</evidence>
<evidence type="ECO:0000313" key="11">
    <source>
        <dbReference type="Proteomes" id="UP000019678"/>
    </source>
</evidence>
<keyword evidence="1" id="KW-0547">Nucleotide-binding</keyword>
<dbReference type="PANTHER" id="PTHR32071:SF117">
    <property type="entry name" value="PTS-DEPENDENT DIHYDROXYACETONE KINASE OPERON REGULATORY PROTEIN-RELATED"/>
    <property type="match status" value="1"/>
</dbReference>
<feature type="modified residue" description="4-aspartylphosphate" evidence="6">
    <location>
        <position position="57"/>
    </location>
</feature>
<dbReference type="InterPro" id="IPR003593">
    <property type="entry name" value="AAA+_ATPase"/>
</dbReference>
<keyword evidence="2" id="KW-0067">ATP-binding</keyword>
<accession>A0A017SV65</accession>
<dbReference type="InterPro" id="IPR027417">
    <property type="entry name" value="P-loop_NTPase"/>
</dbReference>
<evidence type="ECO:0000259" key="8">
    <source>
        <dbReference type="PROSITE" id="PS50045"/>
    </source>
</evidence>
<dbReference type="GO" id="GO:0043565">
    <property type="term" value="F:sequence-specific DNA binding"/>
    <property type="evidence" value="ECO:0007669"/>
    <property type="project" value="InterPro"/>
</dbReference>
<dbReference type="GO" id="GO:0005524">
    <property type="term" value="F:ATP binding"/>
    <property type="evidence" value="ECO:0007669"/>
    <property type="project" value="UniProtKB-KW"/>
</dbReference>
<dbReference type="InterPro" id="IPR025943">
    <property type="entry name" value="Sigma_54_int_dom_ATP-bd_2"/>
</dbReference>
<dbReference type="CDD" id="cd00009">
    <property type="entry name" value="AAA"/>
    <property type="match status" value="1"/>
</dbReference>
<evidence type="ECO:0000259" key="9">
    <source>
        <dbReference type="PROSITE" id="PS50110"/>
    </source>
</evidence>
<dbReference type="InterPro" id="IPR025944">
    <property type="entry name" value="Sigma_54_int_dom_CS"/>
</dbReference>
<feature type="region of interest" description="Disordered" evidence="7">
    <location>
        <begin position="400"/>
        <end position="434"/>
    </location>
</feature>
<dbReference type="Pfam" id="PF02954">
    <property type="entry name" value="HTH_8"/>
    <property type="match status" value="1"/>
</dbReference>
<dbReference type="Gene3D" id="1.10.8.60">
    <property type="match status" value="1"/>
</dbReference>
<dbReference type="InterPro" id="IPR058031">
    <property type="entry name" value="AAA_lid_NorR"/>
</dbReference>
<dbReference type="Pfam" id="PF25601">
    <property type="entry name" value="AAA_lid_14"/>
    <property type="match status" value="1"/>
</dbReference>
<comment type="caution">
    <text evidence="10">The sequence shown here is derived from an EMBL/GenBank/DDBJ whole genome shotgun (WGS) entry which is preliminary data.</text>
</comment>
<keyword evidence="5" id="KW-0804">Transcription</keyword>